<evidence type="ECO:0000256" key="6">
    <source>
        <dbReference type="SAM" id="Phobius"/>
    </source>
</evidence>
<feature type="transmembrane region" description="Helical" evidence="6">
    <location>
        <begin position="99"/>
        <end position="122"/>
    </location>
</feature>
<evidence type="ECO:0000256" key="4">
    <source>
        <dbReference type="ARBA" id="ARBA00022989"/>
    </source>
</evidence>
<evidence type="ECO:0000256" key="1">
    <source>
        <dbReference type="ARBA" id="ARBA00004141"/>
    </source>
</evidence>
<comment type="similarity">
    <text evidence="2">Belongs to the TMEM134/TMEM230 family.</text>
</comment>
<organism evidence="7">
    <name type="scientific">Xenopsylla cheopis</name>
    <name type="common">Oriental rat flea</name>
    <name type="synonym">Pulex cheopis</name>
    <dbReference type="NCBI Taxonomy" id="163159"/>
    <lineage>
        <taxon>Eukaryota</taxon>
        <taxon>Metazoa</taxon>
        <taxon>Ecdysozoa</taxon>
        <taxon>Arthropoda</taxon>
        <taxon>Hexapoda</taxon>
        <taxon>Insecta</taxon>
        <taxon>Pterygota</taxon>
        <taxon>Neoptera</taxon>
        <taxon>Endopterygota</taxon>
        <taxon>Siphonaptera</taxon>
        <taxon>Pulicidae</taxon>
        <taxon>Xenopsyllinae</taxon>
        <taxon>Xenopsylla</taxon>
    </lineage>
</organism>
<reference evidence="7" key="1">
    <citation type="submission" date="2020-03" db="EMBL/GenBank/DDBJ databases">
        <title>Transcriptomic Profiling of the Digestive Tract of the Rat Flea, Xenopsylla cheopis, Following Blood Feeding and Infection with Yersinia pestis.</title>
        <authorList>
            <person name="Bland D.M."/>
            <person name="Martens C.A."/>
            <person name="Virtaneva K."/>
            <person name="Kanakabandi K."/>
            <person name="Long D."/>
            <person name="Rosenke R."/>
            <person name="Saturday G.A."/>
            <person name="Hoyt F.H."/>
            <person name="Bruno D.P."/>
            <person name="Ribeiro J.M.C."/>
            <person name="Hinnebusch J."/>
        </authorList>
    </citation>
    <scope>NUCLEOTIDE SEQUENCE</scope>
</reference>
<dbReference type="InterPro" id="IPR008590">
    <property type="entry name" value="TMEM_230/134"/>
</dbReference>
<dbReference type="InterPro" id="IPR039714">
    <property type="entry name" value="TMEM134"/>
</dbReference>
<keyword evidence="4 6" id="KW-1133">Transmembrane helix</keyword>
<evidence type="ECO:0000256" key="3">
    <source>
        <dbReference type="ARBA" id="ARBA00022692"/>
    </source>
</evidence>
<evidence type="ECO:0000256" key="5">
    <source>
        <dbReference type="ARBA" id="ARBA00023136"/>
    </source>
</evidence>
<dbReference type="EMBL" id="GIIL01001123">
    <property type="protein sequence ID" value="NOV44849.1"/>
    <property type="molecule type" value="Transcribed_RNA"/>
</dbReference>
<proteinExistence type="inferred from homology"/>
<evidence type="ECO:0000256" key="2">
    <source>
        <dbReference type="ARBA" id="ARBA00007743"/>
    </source>
</evidence>
<sequence length="170" mass="19312">MATSSGNKNQYFSIDDAFEEETDEAIKIYGLTNSRLQSCESVSNCDRSFRNVDRNYKNVPDDTTSKDSDSLIPEYSYPINQVPNQCWWKHPKIQENWKTVLSAITLLLVGIILLTLGVVAILRPEDGLHWAVFILAGLICFIPGAYHVVYIWLAASGKRGYDFYHLPLFT</sequence>
<dbReference type="AlphaFoldDB" id="A0A6M2DF49"/>
<feature type="transmembrane region" description="Helical" evidence="6">
    <location>
        <begin position="128"/>
        <end position="153"/>
    </location>
</feature>
<dbReference type="Pfam" id="PF05915">
    <property type="entry name" value="TMEM_230_134"/>
    <property type="match status" value="1"/>
</dbReference>
<evidence type="ECO:0000313" key="7">
    <source>
        <dbReference type="EMBL" id="NOV44849.1"/>
    </source>
</evidence>
<keyword evidence="5 6" id="KW-0472">Membrane</keyword>
<accession>A0A6M2DF49</accession>
<comment type="subcellular location">
    <subcellularLocation>
        <location evidence="1">Membrane</location>
        <topology evidence="1">Multi-pass membrane protein</topology>
    </subcellularLocation>
</comment>
<name>A0A6M2DF49_XENCH</name>
<dbReference type="GO" id="GO:0016020">
    <property type="term" value="C:membrane"/>
    <property type="evidence" value="ECO:0007669"/>
    <property type="project" value="UniProtKB-SubCell"/>
</dbReference>
<dbReference type="PANTHER" id="PTHR13558:SF1">
    <property type="entry name" value="TRANSMEMBRANE PROTEIN 134"/>
    <property type="match status" value="1"/>
</dbReference>
<dbReference type="PANTHER" id="PTHR13558">
    <property type="entry name" value="TRANSMEMBRANE PROTEIN 134"/>
    <property type="match status" value="1"/>
</dbReference>
<protein>
    <submittedName>
        <fullName evidence="7">Putative conserved plasma membrane protein</fullName>
    </submittedName>
</protein>
<keyword evidence="3 6" id="KW-0812">Transmembrane</keyword>